<evidence type="ECO:0000256" key="1">
    <source>
        <dbReference type="SAM" id="Coils"/>
    </source>
</evidence>
<name>A0A9E2BFM0_PSYF1</name>
<dbReference type="SUPFAM" id="SSF160527">
    <property type="entry name" value="V-type ATPase subunit E-like"/>
    <property type="match status" value="1"/>
</dbReference>
<protein>
    <submittedName>
        <fullName evidence="2">V-type proton ATPase subunit E</fullName>
    </submittedName>
</protein>
<gene>
    <name evidence="2" type="primary">atpE</name>
    <name evidence="2" type="ORF">DDT42_00569</name>
</gene>
<dbReference type="Proteomes" id="UP000811545">
    <property type="component" value="Unassembled WGS sequence"/>
</dbReference>
<organism evidence="2 3">
    <name type="scientific">Psychracetigena formicireducens</name>
    <dbReference type="NCBI Taxonomy" id="2986056"/>
    <lineage>
        <taxon>Bacteria</taxon>
        <taxon>Bacillati</taxon>
        <taxon>Candidatus Lithacetigenota</taxon>
        <taxon>Candidatus Psychracetigena</taxon>
    </lineage>
</organism>
<dbReference type="EMBL" id="QLTW01000018">
    <property type="protein sequence ID" value="MBT9144721.1"/>
    <property type="molecule type" value="Genomic_DNA"/>
</dbReference>
<dbReference type="AlphaFoldDB" id="A0A9E2BFM0"/>
<keyword evidence="1" id="KW-0175">Coiled coil</keyword>
<accession>A0A9E2BFM0</accession>
<evidence type="ECO:0000313" key="3">
    <source>
        <dbReference type="Proteomes" id="UP000811545"/>
    </source>
</evidence>
<proteinExistence type="predicted"/>
<reference evidence="2 3" key="1">
    <citation type="journal article" date="2021" name="bioRxiv">
        <title>Unique metabolic strategies in Hadean analogues reveal hints for primordial physiology.</title>
        <authorList>
            <person name="Nobu M.K."/>
            <person name="Nakai R."/>
            <person name="Tamazawa S."/>
            <person name="Mori H."/>
            <person name="Toyoda A."/>
            <person name="Ijiri A."/>
            <person name="Suzuki S."/>
            <person name="Kurokawa K."/>
            <person name="Kamagata Y."/>
            <person name="Tamaki H."/>
        </authorList>
    </citation>
    <scope>NUCLEOTIDE SEQUENCE [LARGE SCALE GENOMIC DNA]</scope>
    <source>
        <strain evidence="2">BS525</strain>
    </source>
</reference>
<sequence>MSLADLKKKLLQEAKYNTEKSIATAKLQSQKFLEQSKEKLKKEKENTLQKIESSKNLQVQREKSKLMLEFNRNLSMLKLDIANSALEDFANHFINNKDLYHKWLLVVAKKYCQPHDEIILTLPEDRQVLKEFPITSEVRKGKGGIYIIKGRIELNFTLEEFLRRIRNEKRREINDLLFTESAVTG</sequence>
<evidence type="ECO:0000313" key="2">
    <source>
        <dbReference type="EMBL" id="MBT9144721.1"/>
    </source>
</evidence>
<comment type="caution">
    <text evidence="2">The sequence shown here is derived from an EMBL/GenBank/DDBJ whole genome shotgun (WGS) entry which is preliminary data.</text>
</comment>
<feature type="coiled-coil region" evidence="1">
    <location>
        <begin position="30"/>
        <end position="57"/>
    </location>
</feature>